<gene>
    <name evidence="1" type="ORF">HV819_07610</name>
</gene>
<proteinExistence type="predicted"/>
<reference evidence="1 2" key="1">
    <citation type="submission" date="2020-06" db="EMBL/GenBank/DDBJ databases">
        <title>Anaerococcus sp. nov., isolated form swine feces.</title>
        <authorList>
            <person name="Yu S."/>
        </authorList>
    </citation>
    <scope>NUCLEOTIDE SEQUENCE [LARGE SCALE GENOMIC DNA]</scope>
    <source>
        <strain evidence="1 2">AGMB00486</strain>
    </source>
</reference>
<evidence type="ECO:0000313" key="2">
    <source>
        <dbReference type="Proteomes" id="UP000540919"/>
    </source>
</evidence>
<protein>
    <submittedName>
        <fullName evidence="1">Uncharacterized protein</fullName>
    </submittedName>
</protein>
<name>A0ABX2NAX4_9FIRM</name>
<comment type="caution">
    <text evidence="1">The sequence shown here is derived from an EMBL/GenBank/DDBJ whole genome shotgun (WGS) entry which is preliminary data.</text>
</comment>
<accession>A0ABX2NAX4</accession>
<dbReference type="RefSeq" id="WP_176269892.1">
    <property type="nucleotide sequence ID" value="NZ_JABVBA010000007.1"/>
</dbReference>
<sequence>MKFDSNVIDLECNVFVESKDEEFDIQKEFINFKRILRKRTGKDIKFNIVFLNRDSREFSVLKSK</sequence>
<dbReference type="EMBL" id="JABVBA010000007">
    <property type="protein sequence ID" value="NVF11843.1"/>
    <property type="molecule type" value="Genomic_DNA"/>
</dbReference>
<evidence type="ECO:0000313" key="1">
    <source>
        <dbReference type="EMBL" id="NVF11843.1"/>
    </source>
</evidence>
<organism evidence="1 2">
    <name type="scientific">Anaerococcus faecalis</name>
    <dbReference type="NCBI Taxonomy" id="2742993"/>
    <lineage>
        <taxon>Bacteria</taxon>
        <taxon>Bacillati</taxon>
        <taxon>Bacillota</taxon>
        <taxon>Tissierellia</taxon>
        <taxon>Tissierellales</taxon>
        <taxon>Peptoniphilaceae</taxon>
        <taxon>Anaerococcus</taxon>
    </lineage>
</organism>
<keyword evidence="2" id="KW-1185">Reference proteome</keyword>
<dbReference type="Proteomes" id="UP000540919">
    <property type="component" value="Unassembled WGS sequence"/>
</dbReference>